<evidence type="ECO:0008006" key="3">
    <source>
        <dbReference type="Google" id="ProtNLM"/>
    </source>
</evidence>
<dbReference type="EMBL" id="REGN01008693">
    <property type="protein sequence ID" value="RNA02973.1"/>
    <property type="molecule type" value="Genomic_DNA"/>
</dbReference>
<evidence type="ECO:0000313" key="2">
    <source>
        <dbReference type="Proteomes" id="UP000276133"/>
    </source>
</evidence>
<keyword evidence="2" id="KW-1185">Reference proteome</keyword>
<dbReference type="AlphaFoldDB" id="A0A3M7PVD1"/>
<organism evidence="1 2">
    <name type="scientific">Brachionus plicatilis</name>
    <name type="common">Marine rotifer</name>
    <name type="synonym">Brachionus muelleri</name>
    <dbReference type="NCBI Taxonomy" id="10195"/>
    <lineage>
        <taxon>Eukaryota</taxon>
        <taxon>Metazoa</taxon>
        <taxon>Spiralia</taxon>
        <taxon>Gnathifera</taxon>
        <taxon>Rotifera</taxon>
        <taxon>Eurotatoria</taxon>
        <taxon>Monogononta</taxon>
        <taxon>Pseudotrocha</taxon>
        <taxon>Ploima</taxon>
        <taxon>Brachionidae</taxon>
        <taxon>Brachionus</taxon>
    </lineage>
</organism>
<name>A0A3M7PVD1_BRAPC</name>
<dbReference type="Proteomes" id="UP000276133">
    <property type="component" value="Unassembled WGS sequence"/>
</dbReference>
<gene>
    <name evidence="1" type="ORF">BpHYR1_049869</name>
</gene>
<proteinExistence type="predicted"/>
<protein>
    <recommendedName>
        <fullName evidence="3">RNA-directed DNA polymerase from mobile element jockey-like</fullName>
    </recommendedName>
</protein>
<sequence length="136" mass="16264">MIQFKTNLYFSFPQLFRGKEESRNKMRTKSVLRKSLNELEHIEWYQRPYLKSSVIQDVPAASTRGNKRRVKSQSFTSREINDFHSSVSARMHFFTNRVSTMWNQLPDIKVNASSLNIFKARLDFWLREEENRKKLG</sequence>
<accession>A0A3M7PVD1</accession>
<reference evidence="1 2" key="1">
    <citation type="journal article" date="2018" name="Sci. Rep.">
        <title>Genomic signatures of local adaptation to the degree of environmental predictability in rotifers.</title>
        <authorList>
            <person name="Franch-Gras L."/>
            <person name="Hahn C."/>
            <person name="Garcia-Roger E.M."/>
            <person name="Carmona M.J."/>
            <person name="Serra M."/>
            <person name="Gomez A."/>
        </authorList>
    </citation>
    <scope>NUCLEOTIDE SEQUENCE [LARGE SCALE GENOMIC DNA]</scope>
    <source>
        <strain evidence="1">HYR1</strain>
    </source>
</reference>
<comment type="caution">
    <text evidence="1">The sequence shown here is derived from an EMBL/GenBank/DDBJ whole genome shotgun (WGS) entry which is preliminary data.</text>
</comment>
<evidence type="ECO:0000313" key="1">
    <source>
        <dbReference type="EMBL" id="RNA02973.1"/>
    </source>
</evidence>